<proteinExistence type="predicted"/>
<protein>
    <submittedName>
        <fullName evidence="2">Uncharacterized protein</fullName>
    </submittedName>
</protein>
<reference evidence="2" key="1">
    <citation type="submission" date="2013-07" db="EMBL/GenBank/DDBJ databases">
        <title>The genome of an arbuscular mycorrhizal fungus provides insights into the evolution of the oldest plant symbiosis.</title>
        <authorList>
            <consortium name="DOE Joint Genome Institute"/>
            <person name="Tisserant E."/>
            <person name="Malbreil M."/>
            <person name="Kuo A."/>
            <person name="Kohler A."/>
            <person name="Symeonidi A."/>
            <person name="Balestrini R."/>
            <person name="Charron P."/>
            <person name="Duensing N."/>
            <person name="Frei-dit-Frey N."/>
            <person name="Gianinazzi-Pearson V."/>
            <person name="Gilbert B."/>
            <person name="Handa Y."/>
            <person name="Hijri M."/>
            <person name="Kaul R."/>
            <person name="Kawaguchi M."/>
            <person name="Krajinski F."/>
            <person name="Lammers P."/>
            <person name="Lapierre D."/>
            <person name="Masclaux F.G."/>
            <person name="Murat C."/>
            <person name="Morin E."/>
            <person name="Ndikumana S."/>
            <person name="Pagni M."/>
            <person name="Petitpierre D."/>
            <person name="Requena N."/>
            <person name="Rosikiewicz P."/>
            <person name="Riley R."/>
            <person name="Saito K."/>
            <person name="San Clemente H."/>
            <person name="Shapiro H."/>
            <person name="van Tuinen D."/>
            <person name="Becard G."/>
            <person name="Bonfante P."/>
            <person name="Paszkowski U."/>
            <person name="Shachar-Hill Y."/>
            <person name="Young J.P."/>
            <person name="Sanders I.R."/>
            <person name="Henrissat B."/>
            <person name="Rensing S.A."/>
            <person name="Grigoriev I.V."/>
            <person name="Corradi N."/>
            <person name="Roux C."/>
            <person name="Martin F."/>
        </authorList>
    </citation>
    <scope>NUCLEOTIDE SEQUENCE</scope>
    <source>
        <strain evidence="2">DAOM 197198</strain>
    </source>
</reference>
<name>U9TDJ3_RHIID</name>
<dbReference type="AlphaFoldDB" id="U9TDJ3"/>
<dbReference type="VEuPathDB" id="FungiDB:RhiirFUN_001063"/>
<feature type="compositionally biased region" description="Basic and acidic residues" evidence="1">
    <location>
        <begin position="54"/>
        <end position="63"/>
    </location>
</feature>
<evidence type="ECO:0000256" key="1">
    <source>
        <dbReference type="SAM" id="MobiDB-lite"/>
    </source>
</evidence>
<accession>U9TDJ3</accession>
<sequence length="218" mass="24383">MDSPDTLNSLLSKFNKVVKDKSQTPSLNIQRVIKDGYEPIKLEGNDKVFSPKISNKDNSDTKKTQQKNNINSSFIEHELPSKDFILEDLSQQSFTQPPSLFPTHTAGRKLSTIVGKTELVSNTIQSSELDTKILRPSPALSSSSSSDGLEVSDLSVSLEEKFDKVNCVTIKNRRVYNNNIDTLPKILKDQDISENQVETFLVGEEVTLILPIILLLQY</sequence>
<dbReference type="HOGENOM" id="CLU_1267488_0_0_1"/>
<feature type="region of interest" description="Disordered" evidence="1">
    <location>
        <begin position="47"/>
        <end position="68"/>
    </location>
</feature>
<dbReference type="EMBL" id="KI291897">
    <property type="protein sequence ID" value="ESA06229.1"/>
    <property type="molecule type" value="Genomic_DNA"/>
</dbReference>
<organism evidence="2">
    <name type="scientific">Rhizophagus irregularis (strain DAOM 181602 / DAOM 197198 / MUCL 43194)</name>
    <name type="common">Arbuscular mycorrhizal fungus</name>
    <name type="synonym">Glomus intraradices</name>
    <dbReference type="NCBI Taxonomy" id="747089"/>
    <lineage>
        <taxon>Eukaryota</taxon>
        <taxon>Fungi</taxon>
        <taxon>Fungi incertae sedis</taxon>
        <taxon>Mucoromycota</taxon>
        <taxon>Glomeromycotina</taxon>
        <taxon>Glomeromycetes</taxon>
        <taxon>Glomerales</taxon>
        <taxon>Glomeraceae</taxon>
        <taxon>Rhizophagus</taxon>
    </lineage>
</organism>
<evidence type="ECO:0000313" key="2">
    <source>
        <dbReference type="EMBL" id="ESA06229.1"/>
    </source>
</evidence>
<gene>
    <name evidence="2" type="ORF">GLOINDRAFT_223471</name>
</gene>